<organism evidence="1 2">
    <name type="scientific">Ligilactobacillus ruminis</name>
    <dbReference type="NCBI Taxonomy" id="1623"/>
    <lineage>
        <taxon>Bacteria</taxon>
        <taxon>Bacillati</taxon>
        <taxon>Bacillota</taxon>
        <taxon>Bacilli</taxon>
        <taxon>Lactobacillales</taxon>
        <taxon>Lactobacillaceae</taxon>
        <taxon>Ligilactobacillus</taxon>
    </lineage>
</organism>
<gene>
    <name evidence="1" type="ORF">LRB_314</name>
</gene>
<dbReference type="EMBL" id="JHAJ01000069">
    <property type="protein sequence ID" value="KLA46229.1"/>
    <property type="molecule type" value="Genomic_DNA"/>
</dbReference>
<evidence type="ECO:0000313" key="1">
    <source>
        <dbReference type="EMBL" id="KLA46229.1"/>
    </source>
</evidence>
<sequence length="66" mass="7548">MQSVFCTFEYKMKSGHFVRAFFVWVRGLFAAVDGSVVMSVKNACGYGQNVENRNLPVKQWGRLRAK</sequence>
<dbReference type="Proteomes" id="UP000035618">
    <property type="component" value="Unassembled WGS sequence"/>
</dbReference>
<dbReference type="AlphaFoldDB" id="A0A837ISS5"/>
<comment type="caution">
    <text evidence="1">The sequence shown here is derived from an EMBL/GenBank/DDBJ whole genome shotgun (WGS) entry which is preliminary data.</text>
</comment>
<name>A0A837ISS5_9LACO</name>
<reference evidence="1 2" key="1">
    <citation type="journal article" date="2015" name="BMC Microbiol.">
        <title>Lactobacillus ruminis strains cluster according to their mammalian gut source.</title>
        <authorList>
            <person name="O' Donnell M.M."/>
            <person name="Harris H.M."/>
            <person name="Lynch D.B."/>
            <person name="Ross R.P."/>
            <person name="O'Toole P.W."/>
        </authorList>
    </citation>
    <scope>NUCLEOTIDE SEQUENCE [LARGE SCALE GENOMIC DNA]</scope>
    <source>
        <strain evidence="1 2">ATCC 27780</strain>
    </source>
</reference>
<protein>
    <submittedName>
        <fullName evidence="1">Uncharacterized protein</fullName>
    </submittedName>
</protein>
<proteinExistence type="predicted"/>
<accession>A0A837ISS5</accession>
<evidence type="ECO:0000313" key="2">
    <source>
        <dbReference type="Proteomes" id="UP000035618"/>
    </source>
</evidence>